<gene>
    <name evidence="2" type="ORF">BT62DRAFT_925287</name>
</gene>
<keyword evidence="3" id="KW-1185">Reference proteome</keyword>
<proteinExistence type="predicted"/>
<feature type="region of interest" description="Disordered" evidence="1">
    <location>
        <begin position="134"/>
        <end position="158"/>
    </location>
</feature>
<dbReference type="RefSeq" id="XP_043046244.1">
    <property type="nucleotide sequence ID" value="XM_043184769.1"/>
</dbReference>
<dbReference type="Proteomes" id="UP000812287">
    <property type="component" value="Unassembled WGS sequence"/>
</dbReference>
<evidence type="ECO:0000313" key="3">
    <source>
        <dbReference type="Proteomes" id="UP000812287"/>
    </source>
</evidence>
<dbReference type="GeneID" id="66107066"/>
<protein>
    <submittedName>
        <fullName evidence="2">Uncharacterized protein</fullName>
    </submittedName>
</protein>
<reference evidence="2" key="1">
    <citation type="submission" date="2020-11" db="EMBL/GenBank/DDBJ databases">
        <title>Adaptations for nitrogen fixation in a non-lichenized fungal sporocarp promotes dispersal by wood-feeding termites.</title>
        <authorList>
            <consortium name="DOE Joint Genome Institute"/>
            <person name="Koch R.A."/>
            <person name="Yoon G."/>
            <person name="Arayal U."/>
            <person name="Lail K."/>
            <person name="Amirebrahimi M."/>
            <person name="Labutti K."/>
            <person name="Lipzen A."/>
            <person name="Riley R."/>
            <person name="Barry K."/>
            <person name="Henrissat B."/>
            <person name="Grigoriev I.V."/>
            <person name="Herr J.R."/>
            <person name="Aime M.C."/>
        </authorList>
    </citation>
    <scope>NUCLEOTIDE SEQUENCE</scope>
    <source>
        <strain evidence="2">MCA 3950</strain>
    </source>
</reference>
<name>A0A9P7W5T6_9AGAR</name>
<sequence length="190" mass="21356">MLGDHDDTIQYIPNNSWNSIQSLEGPQALERAIDEALGCAHRLKTDHQDIPRTTIEKTRQLLNLLTGEPNYQPEKMVKALETTQKIAERLERAMADMKTTTAMEIRDLGHQLLANSPATPKRQGAPNATQTYASITKNDKGKNPTQKPPTVNPMDPNHHSRLVFQFPGEKVNLELAKHDDSKHICVTTIY</sequence>
<evidence type="ECO:0000256" key="1">
    <source>
        <dbReference type="SAM" id="MobiDB-lite"/>
    </source>
</evidence>
<organism evidence="2 3">
    <name type="scientific">Guyanagaster necrorhizus</name>
    <dbReference type="NCBI Taxonomy" id="856835"/>
    <lineage>
        <taxon>Eukaryota</taxon>
        <taxon>Fungi</taxon>
        <taxon>Dikarya</taxon>
        <taxon>Basidiomycota</taxon>
        <taxon>Agaricomycotina</taxon>
        <taxon>Agaricomycetes</taxon>
        <taxon>Agaricomycetidae</taxon>
        <taxon>Agaricales</taxon>
        <taxon>Marasmiineae</taxon>
        <taxon>Physalacriaceae</taxon>
        <taxon>Guyanagaster</taxon>
    </lineage>
</organism>
<dbReference type="AlphaFoldDB" id="A0A9P7W5T6"/>
<evidence type="ECO:0000313" key="2">
    <source>
        <dbReference type="EMBL" id="KAG7452744.1"/>
    </source>
</evidence>
<dbReference type="EMBL" id="MU250523">
    <property type="protein sequence ID" value="KAG7452744.1"/>
    <property type="molecule type" value="Genomic_DNA"/>
</dbReference>
<accession>A0A9P7W5T6</accession>
<comment type="caution">
    <text evidence="2">The sequence shown here is derived from an EMBL/GenBank/DDBJ whole genome shotgun (WGS) entry which is preliminary data.</text>
</comment>